<dbReference type="PaxDb" id="3708-A0A078FJD7"/>
<feature type="region of interest" description="Disordered" evidence="1">
    <location>
        <begin position="1"/>
        <end position="43"/>
    </location>
</feature>
<dbReference type="AlphaFoldDB" id="A0A078FJD7"/>
<reference evidence="2 3" key="1">
    <citation type="journal article" date="2014" name="Science">
        <title>Plant genetics. Early allopolyploid evolution in the post-Neolithic Brassica napus oilseed genome.</title>
        <authorList>
            <person name="Chalhoub B."/>
            <person name="Denoeud F."/>
            <person name="Liu S."/>
            <person name="Parkin I.A."/>
            <person name="Tang H."/>
            <person name="Wang X."/>
            <person name="Chiquet J."/>
            <person name="Belcram H."/>
            <person name="Tong C."/>
            <person name="Samans B."/>
            <person name="Correa M."/>
            <person name="Da Silva C."/>
            <person name="Just J."/>
            <person name="Falentin C."/>
            <person name="Koh C.S."/>
            <person name="Le Clainche I."/>
            <person name="Bernard M."/>
            <person name="Bento P."/>
            <person name="Noel B."/>
            <person name="Labadie K."/>
            <person name="Alberti A."/>
            <person name="Charles M."/>
            <person name="Arnaud D."/>
            <person name="Guo H."/>
            <person name="Daviaud C."/>
            <person name="Alamery S."/>
            <person name="Jabbari K."/>
            <person name="Zhao M."/>
            <person name="Edger P.P."/>
            <person name="Chelaifa H."/>
            <person name="Tack D."/>
            <person name="Lassalle G."/>
            <person name="Mestiri I."/>
            <person name="Schnel N."/>
            <person name="Le Paslier M.C."/>
            <person name="Fan G."/>
            <person name="Renault V."/>
            <person name="Bayer P.E."/>
            <person name="Golicz A.A."/>
            <person name="Manoli S."/>
            <person name="Lee T.H."/>
            <person name="Thi V.H."/>
            <person name="Chalabi S."/>
            <person name="Hu Q."/>
            <person name="Fan C."/>
            <person name="Tollenaere R."/>
            <person name="Lu Y."/>
            <person name="Battail C."/>
            <person name="Shen J."/>
            <person name="Sidebottom C.H."/>
            <person name="Wang X."/>
            <person name="Canaguier A."/>
            <person name="Chauveau A."/>
            <person name="Berard A."/>
            <person name="Deniot G."/>
            <person name="Guan M."/>
            <person name="Liu Z."/>
            <person name="Sun F."/>
            <person name="Lim Y.P."/>
            <person name="Lyons E."/>
            <person name="Town C.D."/>
            <person name="Bancroft I."/>
            <person name="Wang X."/>
            <person name="Meng J."/>
            <person name="Ma J."/>
            <person name="Pires J.C."/>
            <person name="King G.J."/>
            <person name="Brunel D."/>
            <person name="Delourme R."/>
            <person name="Renard M."/>
            <person name="Aury J.M."/>
            <person name="Adams K.L."/>
            <person name="Batley J."/>
            <person name="Snowdon R.J."/>
            <person name="Tost J."/>
            <person name="Edwards D."/>
            <person name="Zhou Y."/>
            <person name="Hua W."/>
            <person name="Sharpe A.G."/>
            <person name="Paterson A.H."/>
            <person name="Guan C."/>
            <person name="Wincker P."/>
        </authorList>
    </citation>
    <scope>NUCLEOTIDE SEQUENCE [LARGE SCALE GENOMIC DNA]</scope>
    <source>
        <strain evidence="3">cv. Darmor-bzh</strain>
    </source>
</reference>
<name>A0A078FJD7_BRANA</name>
<dbReference type="Proteomes" id="UP000028999">
    <property type="component" value="Unassembled WGS sequence"/>
</dbReference>
<dbReference type="EMBL" id="LK032044">
    <property type="protein sequence ID" value="CDY14525.1"/>
    <property type="molecule type" value="Genomic_DNA"/>
</dbReference>
<evidence type="ECO:0000313" key="2">
    <source>
        <dbReference type="EMBL" id="CDY14525.1"/>
    </source>
</evidence>
<sequence>MAAAREPKTARGPARKQRAANATMNQEDPQTKQSLQDHYQPSS</sequence>
<keyword evidence="3" id="KW-1185">Reference proteome</keyword>
<evidence type="ECO:0000256" key="1">
    <source>
        <dbReference type="SAM" id="MobiDB-lite"/>
    </source>
</evidence>
<evidence type="ECO:0000313" key="3">
    <source>
        <dbReference type="Proteomes" id="UP000028999"/>
    </source>
</evidence>
<protein>
    <submittedName>
        <fullName evidence="2">BnaC03g49340D protein</fullName>
    </submittedName>
</protein>
<dbReference type="Gramene" id="CDY14525">
    <property type="protein sequence ID" value="CDY14525"/>
    <property type="gene ID" value="GSBRNA2T00079239001"/>
</dbReference>
<proteinExistence type="predicted"/>
<organism evidence="2 3">
    <name type="scientific">Brassica napus</name>
    <name type="common">Rape</name>
    <dbReference type="NCBI Taxonomy" id="3708"/>
    <lineage>
        <taxon>Eukaryota</taxon>
        <taxon>Viridiplantae</taxon>
        <taxon>Streptophyta</taxon>
        <taxon>Embryophyta</taxon>
        <taxon>Tracheophyta</taxon>
        <taxon>Spermatophyta</taxon>
        <taxon>Magnoliopsida</taxon>
        <taxon>eudicotyledons</taxon>
        <taxon>Gunneridae</taxon>
        <taxon>Pentapetalae</taxon>
        <taxon>rosids</taxon>
        <taxon>malvids</taxon>
        <taxon>Brassicales</taxon>
        <taxon>Brassicaceae</taxon>
        <taxon>Brassiceae</taxon>
        <taxon>Brassica</taxon>
    </lineage>
</organism>
<gene>
    <name evidence="2" type="primary">BnaC03g49340D</name>
    <name evidence="2" type="ORF">GSBRNA2T00079239001</name>
</gene>
<feature type="compositionally biased region" description="Polar residues" evidence="1">
    <location>
        <begin position="20"/>
        <end position="43"/>
    </location>
</feature>
<accession>A0A078FJD7</accession>